<dbReference type="Proteomes" id="UP000567179">
    <property type="component" value="Unassembled WGS sequence"/>
</dbReference>
<dbReference type="GO" id="GO:0019783">
    <property type="term" value="F:ubiquitin-like protein peptidase activity"/>
    <property type="evidence" value="ECO:0007669"/>
    <property type="project" value="UniProtKB-ARBA"/>
</dbReference>
<evidence type="ECO:0000256" key="3">
    <source>
        <dbReference type="ARBA" id="ARBA00022801"/>
    </source>
</evidence>
<evidence type="ECO:0000259" key="5">
    <source>
        <dbReference type="Pfam" id="PF02902"/>
    </source>
</evidence>
<evidence type="ECO:0000313" key="6">
    <source>
        <dbReference type="EMBL" id="KAF5312309.1"/>
    </source>
</evidence>
<dbReference type="GO" id="GO:0008234">
    <property type="term" value="F:cysteine-type peptidase activity"/>
    <property type="evidence" value="ECO:0007669"/>
    <property type="project" value="InterPro"/>
</dbReference>
<evidence type="ECO:0000313" key="8">
    <source>
        <dbReference type="Proteomes" id="UP000567179"/>
    </source>
</evidence>
<evidence type="ECO:0000256" key="4">
    <source>
        <dbReference type="SAM" id="MobiDB-lite"/>
    </source>
</evidence>
<feature type="region of interest" description="Disordered" evidence="4">
    <location>
        <begin position="433"/>
        <end position="458"/>
    </location>
</feature>
<protein>
    <recommendedName>
        <fullName evidence="5">Ubiquitin-like protease family profile domain-containing protein</fullName>
    </recommendedName>
</protein>
<comment type="similarity">
    <text evidence="1">Belongs to the peptidase C48 family.</text>
</comment>
<dbReference type="Pfam" id="PF02902">
    <property type="entry name" value="Peptidase_C48"/>
    <property type="match status" value="1"/>
</dbReference>
<feature type="compositionally biased region" description="Acidic residues" evidence="4">
    <location>
        <begin position="1272"/>
        <end position="1281"/>
    </location>
</feature>
<feature type="region of interest" description="Disordered" evidence="4">
    <location>
        <begin position="639"/>
        <end position="664"/>
    </location>
</feature>
<feature type="region of interest" description="Disordered" evidence="4">
    <location>
        <begin position="1261"/>
        <end position="1364"/>
    </location>
</feature>
<dbReference type="InterPro" id="IPR038765">
    <property type="entry name" value="Papain-like_cys_pep_sf"/>
</dbReference>
<evidence type="ECO:0000256" key="1">
    <source>
        <dbReference type="ARBA" id="ARBA00005234"/>
    </source>
</evidence>
<dbReference type="OrthoDB" id="4951847at2759"/>
<gene>
    <name evidence="7" type="ORF">D9619_003512</name>
    <name evidence="6" type="ORF">D9619_003523</name>
</gene>
<sequence length="1364" mass="152158">MSTPLETWRRSQHTFLGLPENVRGLIRSQHLSVPTGVATLMPDKELSILDLVATNFPGVWDATPPPGYQFFTAEKPDIDALLTTQIPPASIVHQLYSQASQQWLDGADSVHLPGTVQHLPIWAPKMWADLHTIVYPKIGIWKKALAWLDRKELRQNFREEVNKTLEQLSMLSWDGNLSTSFTPPHFLKDELVFYLSRRWLNDGHIDQLHSFLETEINLCLPKFAAETIHIFSTVLTRYLFIAFAQKDTYEPTGSSFLAKFGQRLSSKSRHIAGIFHVHTNHWISICIDLETKTLSYGDPALDASDPFSDDRSQWDMKLVAALQWWINQHLPEIASNDLDLDILLTPRQNFAVDTWSCGIFSFNALEHELLPGRPLLQHTDQPIFNDVARLQLLCRLIKCHHQVLPDDVALASKVFQPIHPLLSAEDTLTTSTSLPLTASKTSSSSKKRPNPKDSKQVSDVLSVGLQRLSVSPQKPPPVKKRKIDSLKSDAVITPIFQRKPLGPAAKEYLEKAADKVIFRALGKNTNEFFGTNSSEEAVLPVKPKSEPQDPPLKASSEPPQLTGRPRIEVLDELTIALEEWTDGGVRKFKCAGTGCAIKWAPRSKARILGHCKTCFKLTRELRELASKHSRATAPSALVDAQSMQPSTPTSTISSSPASTVATPTPMPVIRQGKIAFNFGKAATRQLHEQLDLAVVKLVAIARIPPAVVDSEEWKEVFRLQTPSYHPAGRNKLVETHIMSEQARVSELQIIEIKESDGGTVSWDGGALRSGESFYSIHFTTQDGRVYLLELRECADVRHTGAFLAEMIFEALEPIGLHLIDAVAADSTGNTSVSREIICARLPTVLNLPDPAHHLNNTWKEIARLEVFDTTVKQVRGVIKFFRHSNHAKGLLKKKRAELGLGAGLESIGKTRFSTLTWSAISLARNLDAIQALCTSGEITIPDYNDLFLEENSMERLAFQMSLTQFIAVGEGIARAIECLEATSTNPADVYLYWLAVVSHMKQALLTSKLPNNVCGQIRQIIITRWQQFFVNGPTNVHKTAFYLNPSYVHSSIFRNTNPLSFNITLPAKSPSVPPGIKNPGTFKEIGEYLFSLVVTEVKHGRNEYLKTFKNRPVSLSEQYKAQFTAYAQGSYPFTTPLGDGQSPLEWWRGFEGTANGGILAAIAIKLYSVVPHSMADERTMSVVTMINSAQRNRQSVKSVFALAQIRSYYLRQKKPKARTQIDRMPLNILNQSCLHQIRKTTHRLPILKFFDVKHLVRSIDEEDERPDKENPNYDESDDEGSVDARDSPGAVRGVQPASLETAEKLPLEDDDGEIDLASSELEEILAATRPKQKGAKGSKTSSQIETGPDEMDAEEGDFELGGWM</sequence>
<dbReference type="SUPFAM" id="SSF53098">
    <property type="entry name" value="Ribonuclease H-like"/>
    <property type="match status" value="1"/>
</dbReference>
<feature type="compositionally biased region" description="Low complexity" evidence="4">
    <location>
        <begin position="641"/>
        <end position="663"/>
    </location>
</feature>
<dbReference type="Gene3D" id="3.40.395.10">
    <property type="entry name" value="Adenoviral Proteinase, Chain A"/>
    <property type="match status" value="1"/>
</dbReference>
<dbReference type="EMBL" id="JAACJJ010000056">
    <property type="protein sequence ID" value="KAF5312309.1"/>
    <property type="molecule type" value="Genomic_DNA"/>
</dbReference>
<dbReference type="InterPro" id="IPR003653">
    <property type="entry name" value="Peptidase_C48_C"/>
</dbReference>
<dbReference type="GO" id="GO:0006508">
    <property type="term" value="P:proteolysis"/>
    <property type="evidence" value="ECO:0007669"/>
    <property type="project" value="UniProtKB-KW"/>
</dbReference>
<feature type="compositionally biased region" description="Basic and acidic residues" evidence="4">
    <location>
        <begin position="1261"/>
        <end position="1271"/>
    </location>
</feature>
<feature type="compositionally biased region" description="Low complexity" evidence="4">
    <location>
        <begin position="433"/>
        <end position="444"/>
    </location>
</feature>
<feature type="compositionally biased region" description="Acidic residues" evidence="4">
    <location>
        <begin position="1347"/>
        <end position="1358"/>
    </location>
</feature>
<proteinExistence type="inferred from homology"/>
<evidence type="ECO:0000256" key="2">
    <source>
        <dbReference type="ARBA" id="ARBA00022670"/>
    </source>
</evidence>
<dbReference type="InterPro" id="IPR012337">
    <property type="entry name" value="RNaseH-like_sf"/>
</dbReference>
<dbReference type="SUPFAM" id="SSF54001">
    <property type="entry name" value="Cysteine proteinases"/>
    <property type="match status" value="1"/>
</dbReference>
<feature type="region of interest" description="Disordered" evidence="4">
    <location>
        <begin position="537"/>
        <end position="564"/>
    </location>
</feature>
<keyword evidence="2" id="KW-0645">Protease</keyword>
<accession>A0A8H5AWN6</accession>
<feature type="domain" description="Ubiquitin-like protease family profile" evidence="5">
    <location>
        <begin position="198"/>
        <end position="305"/>
    </location>
</feature>
<keyword evidence="8" id="KW-1185">Reference proteome</keyword>
<reference evidence="6 8" key="1">
    <citation type="journal article" date="2020" name="ISME J.">
        <title>Uncovering the hidden diversity of litter-decomposition mechanisms in mushroom-forming fungi.</title>
        <authorList>
            <person name="Floudas D."/>
            <person name="Bentzer J."/>
            <person name="Ahren D."/>
            <person name="Johansson T."/>
            <person name="Persson P."/>
            <person name="Tunlid A."/>
        </authorList>
    </citation>
    <scope>NUCLEOTIDE SEQUENCE [LARGE SCALE GENOMIC DNA]</scope>
    <source>
        <strain evidence="6 8">CBS 101986</strain>
    </source>
</reference>
<name>A0A8H5AWN6_9AGAR</name>
<dbReference type="EMBL" id="JAACJJ010000056">
    <property type="protein sequence ID" value="KAF5312856.1"/>
    <property type="molecule type" value="Genomic_DNA"/>
</dbReference>
<organism evidence="6 8">
    <name type="scientific">Psilocybe cf. subviscida</name>
    <dbReference type="NCBI Taxonomy" id="2480587"/>
    <lineage>
        <taxon>Eukaryota</taxon>
        <taxon>Fungi</taxon>
        <taxon>Dikarya</taxon>
        <taxon>Basidiomycota</taxon>
        <taxon>Agaricomycotina</taxon>
        <taxon>Agaricomycetes</taxon>
        <taxon>Agaricomycetidae</taxon>
        <taxon>Agaricales</taxon>
        <taxon>Agaricineae</taxon>
        <taxon>Strophariaceae</taxon>
        <taxon>Psilocybe</taxon>
    </lineage>
</organism>
<evidence type="ECO:0000313" key="7">
    <source>
        <dbReference type="EMBL" id="KAF5312856.1"/>
    </source>
</evidence>
<keyword evidence="3" id="KW-0378">Hydrolase</keyword>
<comment type="caution">
    <text evidence="6">The sequence shown here is derived from an EMBL/GenBank/DDBJ whole genome shotgun (WGS) entry which is preliminary data.</text>
</comment>